<keyword evidence="3" id="KW-1185">Reference proteome</keyword>
<feature type="non-terminal residue" evidence="2">
    <location>
        <position position="1"/>
    </location>
</feature>
<comment type="caution">
    <text evidence="2">The sequence shown here is derived from an EMBL/GenBank/DDBJ whole genome shotgun (WGS) entry which is preliminary data.</text>
</comment>
<evidence type="ECO:0000313" key="3">
    <source>
        <dbReference type="Proteomes" id="UP001519460"/>
    </source>
</evidence>
<dbReference type="EMBL" id="JACVVK020000201">
    <property type="protein sequence ID" value="KAK7484956.1"/>
    <property type="molecule type" value="Genomic_DNA"/>
</dbReference>
<feature type="signal peptide" evidence="1">
    <location>
        <begin position="1"/>
        <end position="26"/>
    </location>
</feature>
<reference evidence="2 3" key="1">
    <citation type="journal article" date="2023" name="Sci. Data">
        <title>Genome assembly of the Korean intertidal mud-creeper Batillaria attramentaria.</title>
        <authorList>
            <person name="Patra A.K."/>
            <person name="Ho P.T."/>
            <person name="Jun S."/>
            <person name="Lee S.J."/>
            <person name="Kim Y."/>
            <person name="Won Y.J."/>
        </authorList>
    </citation>
    <scope>NUCLEOTIDE SEQUENCE [LARGE SCALE GENOMIC DNA]</scope>
    <source>
        <strain evidence="2">Wonlab-2016</strain>
    </source>
</reference>
<organism evidence="2 3">
    <name type="scientific">Batillaria attramentaria</name>
    <dbReference type="NCBI Taxonomy" id="370345"/>
    <lineage>
        <taxon>Eukaryota</taxon>
        <taxon>Metazoa</taxon>
        <taxon>Spiralia</taxon>
        <taxon>Lophotrochozoa</taxon>
        <taxon>Mollusca</taxon>
        <taxon>Gastropoda</taxon>
        <taxon>Caenogastropoda</taxon>
        <taxon>Sorbeoconcha</taxon>
        <taxon>Cerithioidea</taxon>
        <taxon>Batillariidae</taxon>
        <taxon>Batillaria</taxon>
    </lineage>
</organism>
<proteinExistence type="predicted"/>
<name>A0ABD0KD90_9CAEN</name>
<protein>
    <submittedName>
        <fullName evidence="2">Uncharacterized protein</fullName>
    </submittedName>
</protein>
<dbReference type="Proteomes" id="UP001519460">
    <property type="component" value="Unassembled WGS sequence"/>
</dbReference>
<evidence type="ECO:0000313" key="2">
    <source>
        <dbReference type="EMBL" id="KAK7484956.1"/>
    </source>
</evidence>
<sequence>LEWPICHTPRVLPALLSAILLSPLSIEVPQLADWGRCQCRNHAFTVDSGAPAELFILQSVLPGGAAPLAPPTGTLIELSAVLVCHRVLAGCHDSLSVIPQCRMAAGQDKRLKFHTRWIVPGKEAIKQEKQDRSEEGETDG</sequence>
<feature type="chain" id="PRO_5044770285" evidence="1">
    <location>
        <begin position="27"/>
        <end position="140"/>
    </location>
</feature>
<gene>
    <name evidence="2" type="ORF">BaRGS_00023734</name>
</gene>
<keyword evidence="1" id="KW-0732">Signal</keyword>
<dbReference type="AlphaFoldDB" id="A0ABD0KD90"/>
<evidence type="ECO:0000256" key="1">
    <source>
        <dbReference type="SAM" id="SignalP"/>
    </source>
</evidence>
<accession>A0ABD0KD90</accession>